<comment type="caution">
    <text evidence="7">The sequence shown here is derived from an EMBL/GenBank/DDBJ whole genome shotgun (WGS) entry which is preliminary data.</text>
</comment>
<reference evidence="7 8" key="1">
    <citation type="submission" date="2024-02" db="EMBL/GenBank/DDBJ databases">
        <title>Chromosome-scale genome assembly of the rough periwinkle Littorina saxatilis.</title>
        <authorList>
            <person name="De Jode A."/>
            <person name="Faria R."/>
            <person name="Formenti G."/>
            <person name="Sims Y."/>
            <person name="Smith T.P."/>
            <person name="Tracey A."/>
            <person name="Wood J.M.D."/>
            <person name="Zagrodzka Z.B."/>
            <person name="Johannesson K."/>
            <person name="Butlin R.K."/>
            <person name="Leder E.H."/>
        </authorList>
    </citation>
    <scope>NUCLEOTIDE SEQUENCE [LARGE SCALE GENOMIC DNA]</scope>
    <source>
        <strain evidence="7">Snail1</strain>
        <tissue evidence="7">Muscle</tissue>
    </source>
</reference>
<dbReference type="Proteomes" id="UP001374579">
    <property type="component" value="Unassembled WGS sequence"/>
</dbReference>
<comment type="cofactor">
    <cofactor evidence="5">
        <name>Fe(2+)</name>
        <dbReference type="ChEBI" id="CHEBI:29033"/>
    </cofactor>
    <text evidence="5">Binds 1 Fe(2+) ion per subunit.</text>
</comment>
<feature type="chain" id="PRO_5042900059" evidence="6">
    <location>
        <begin position="28"/>
        <end position="533"/>
    </location>
</feature>
<evidence type="ECO:0000256" key="6">
    <source>
        <dbReference type="SAM" id="SignalP"/>
    </source>
</evidence>
<dbReference type="Pfam" id="PF03055">
    <property type="entry name" value="RPE65"/>
    <property type="match status" value="1"/>
</dbReference>
<dbReference type="GO" id="GO:0010436">
    <property type="term" value="F:carotenoid dioxygenase activity"/>
    <property type="evidence" value="ECO:0007669"/>
    <property type="project" value="TreeGrafter"/>
</dbReference>
<keyword evidence="6" id="KW-0732">Signal</keyword>
<keyword evidence="3" id="KW-0560">Oxidoreductase</keyword>
<proteinExistence type="inferred from homology"/>
<dbReference type="GO" id="GO:0016121">
    <property type="term" value="P:carotene catabolic process"/>
    <property type="evidence" value="ECO:0007669"/>
    <property type="project" value="TreeGrafter"/>
</dbReference>
<feature type="binding site" evidence="5">
    <location>
        <position position="334"/>
    </location>
    <ligand>
        <name>Fe cation</name>
        <dbReference type="ChEBI" id="CHEBI:24875"/>
        <note>catalytic</note>
    </ligand>
</feature>
<evidence type="ECO:0000256" key="1">
    <source>
        <dbReference type="ARBA" id="ARBA00006787"/>
    </source>
</evidence>
<comment type="similarity">
    <text evidence="1">Belongs to the carotenoid oxygenase family.</text>
</comment>
<feature type="signal peptide" evidence="6">
    <location>
        <begin position="1"/>
        <end position="27"/>
    </location>
</feature>
<feature type="binding site" evidence="5">
    <location>
        <position position="525"/>
    </location>
    <ligand>
        <name>Fe cation</name>
        <dbReference type="ChEBI" id="CHEBI:24875"/>
        <note>catalytic</note>
    </ligand>
</feature>
<feature type="binding site" evidence="5">
    <location>
        <position position="269"/>
    </location>
    <ligand>
        <name>Fe cation</name>
        <dbReference type="ChEBI" id="CHEBI:24875"/>
        <note>catalytic</note>
    </ligand>
</feature>
<dbReference type="InterPro" id="IPR004294">
    <property type="entry name" value="Carotenoid_Oase"/>
</dbReference>
<evidence type="ECO:0000256" key="2">
    <source>
        <dbReference type="ARBA" id="ARBA00022723"/>
    </source>
</evidence>
<dbReference type="GO" id="GO:0003834">
    <property type="term" value="F:beta-carotene 15,15'-dioxygenase activity"/>
    <property type="evidence" value="ECO:0007669"/>
    <property type="project" value="TreeGrafter"/>
</dbReference>
<keyword evidence="8" id="KW-1185">Reference proteome</keyword>
<organism evidence="7 8">
    <name type="scientific">Littorina saxatilis</name>
    <dbReference type="NCBI Taxonomy" id="31220"/>
    <lineage>
        <taxon>Eukaryota</taxon>
        <taxon>Metazoa</taxon>
        <taxon>Spiralia</taxon>
        <taxon>Lophotrochozoa</taxon>
        <taxon>Mollusca</taxon>
        <taxon>Gastropoda</taxon>
        <taxon>Caenogastropoda</taxon>
        <taxon>Littorinimorpha</taxon>
        <taxon>Littorinoidea</taxon>
        <taxon>Littorinidae</taxon>
        <taxon>Littorina</taxon>
    </lineage>
</organism>
<dbReference type="PANTHER" id="PTHR10543:SF24">
    <property type="entry name" value="CAROTENOID ISOMEROOXYGENASE"/>
    <property type="match status" value="1"/>
</dbReference>
<evidence type="ECO:0000313" key="8">
    <source>
        <dbReference type="Proteomes" id="UP001374579"/>
    </source>
</evidence>
<accession>A0AAN9BUC0</accession>
<gene>
    <name evidence="7" type="ORF">V1264_013845</name>
</gene>
<dbReference type="EMBL" id="JBAMIC010000003">
    <property type="protein sequence ID" value="KAK7109885.1"/>
    <property type="molecule type" value="Genomic_DNA"/>
</dbReference>
<keyword evidence="4 5" id="KW-0408">Iron</keyword>
<feature type="binding site" evidence="5">
    <location>
        <position position="216"/>
    </location>
    <ligand>
        <name>Fe cation</name>
        <dbReference type="ChEBI" id="CHEBI:24875"/>
        <note>catalytic</note>
    </ligand>
</feature>
<evidence type="ECO:0000256" key="3">
    <source>
        <dbReference type="ARBA" id="ARBA00023002"/>
    </source>
</evidence>
<dbReference type="GO" id="GO:0042574">
    <property type="term" value="P:retinal metabolic process"/>
    <property type="evidence" value="ECO:0007669"/>
    <property type="project" value="TreeGrafter"/>
</dbReference>
<evidence type="ECO:0000256" key="4">
    <source>
        <dbReference type="ARBA" id="ARBA00023004"/>
    </source>
</evidence>
<evidence type="ECO:0000313" key="7">
    <source>
        <dbReference type="EMBL" id="KAK7109885.1"/>
    </source>
</evidence>
<name>A0AAN9BUC0_9CAEN</name>
<dbReference type="AlphaFoldDB" id="A0AAN9BUC0"/>
<sequence length="533" mass="58951">MEARRNLYLGAALAQLVLVLAAAMAMGREEEDTDKGFNLFFQSNREEVQDVPITFDPPLPSWLAGTLVRNGLGLFENGDRSFLHAFDGFAKLSSWRFHGNGSASFSTRFLGSSFFNDSMAGDTIAPYLLFQGPQPPFNFVERFRALMHGIDNMNVNVYRFPGTDGGHDYVALSDYWKAYQFSPHDLSTGASVTGTLHGGEGGMKNAGFLELLSSAHPLPEAGTKHHLTFLSSVSLFPLVKNRMQLVRIKSTQEREVVASWPVDSVPYMHSFSVTETHALLLAHPFYVNVMCMVYEATPFNCLDWQHDAPSALYAVELKTGKVTELSMQNVFTMHHVNAYNLDVDGNRIVMDISAYPNPNFVGSLSLSVLRDPAARDSFPAHAQLQRYEIDLGAGTVQRVDLAPPTPAFVEFLDMPTMNEGHRSRSYCFVYGLVLKTDNVTLSRVAIVKRDVCGQGRDAAWIVPHHYPVEPLFVPRPGGVAEDDGVVLVPMIDGPSKESYMAVLDARNLSVLSTASLPTLVPYSLHGRFFDEVI</sequence>
<keyword evidence="2 5" id="KW-0479">Metal-binding</keyword>
<dbReference type="PANTHER" id="PTHR10543">
    <property type="entry name" value="BETA-CAROTENE DIOXYGENASE"/>
    <property type="match status" value="1"/>
</dbReference>
<protein>
    <submittedName>
        <fullName evidence="7">Uncharacterized protein</fullName>
    </submittedName>
</protein>
<evidence type="ECO:0000256" key="5">
    <source>
        <dbReference type="PIRSR" id="PIRSR604294-1"/>
    </source>
</evidence>
<dbReference type="GO" id="GO:0046872">
    <property type="term" value="F:metal ion binding"/>
    <property type="evidence" value="ECO:0007669"/>
    <property type="project" value="UniProtKB-KW"/>
</dbReference>